<keyword evidence="2" id="KW-1185">Reference proteome</keyword>
<proteinExistence type="predicted"/>
<name>A0ACC2LVP3_PERAE</name>
<comment type="caution">
    <text evidence="1">The sequence shown here is derived from an EMBL/GenBank/DDBJ whole genome shotgun (WGS) entry which is preliminary data.</text>
</comment>
<protein>
    <submittedName>
        <fullName evidence="1">Uncharacterized protein</fullName>
    </submittedName>
</protein>
<sequence length="385" mass="42854">MKTGKFLHDLLKLFASRSEKSPASDSESKEGEEEEEDINEITAHEQKQFPLETLVAATQGFHSKNKLGEGGFGPVYKGKLEDGREIAVKKLARGSNQGRKEFANEARLLSLVQHRNVVSLLGYCACGSQKLLVYEYVANESLDKFLFKNDGKRGELDWKRRYDAIVGVARGLLYLHEDSHCRIIHRDIKASNILLDDQWVAKIADFGMARLFPDDQPHIKTRVAGTRKGEVNDWVASVGRLISGKRNSTFNSELDGQNLLQWVWKLYKLGQALEIMDPTLASTAAPDQVSICIQIGLLCAQADPKLRPTMRRAVVMLSKKPGTLEEPMRPGYPGSLFRRSHRASGSLLCDEHPSAASVSASNPDTTSTSTFREEKNISPKSPEET</sequence>
<reference evidence="1 2" key="1">
    <citation type="journal article" date="2022" name="Hortic Res">
        <title>A haplotype resolved chromosomal level avocado genome allows analysis of novel avocado genes.</title>
        <authorList>
            <person name="Nath O."/>
            <person name="Fletcher S.J."/>
            <person name="Hayward A."/>
            <person name="Shaw L.M."/>
            <person name="Masouleh A.K."/>
            <person name="Furtado A."/>
            <person name="Henry R.J."/>
            <person name="Mitter N."/>
        </authorList>
    </citation>
    <scope>NUCLEOTIDE SEQUENCE [LARGE SCALE GENOMIC DNA]</scope>
    <source>
        <strain evidence="2">cv. Hass</strain>
    </source>
</reference>
<evidence type="ECO:0000313" key="1">
    <source>
        <dbReference type="EMBL" id="KAJ8637278.1"/>
    </source>
</evidence>
<dbReference type="EMBL" id="CM056811">
    <property type="protein sequence ID" value="KAJ8637278.1"/>
    <property type="molecule type" value="Genomic_DNA"/>
</dbReference>
<evidence type="ECO:0000313" key="2">
    <source>
        <dbReference type="Proteomes" id="UP001234297"/>
    </source>
</evidence>
<dbReference type="Proteomes" id="UP001234297">
    <property type="component" value="Chromosome 3"/>
</dbReference>
<gene>
    <name evidence="1" type="ORF">MRB53_011545</name>
</gene>
<accession>A0ACC2LVP3</accession>
<organism evidence="1 2">
    <name type="scientific">Persea americana</name>
    <name type="common">Avocado</name>
    <dbReference type="NCBI Taxonomy" id="3435"/>
    <lineage>
        <taxon>Eukaryota</taxon>
        <taxon>Viridiplantae</taxon>
        <taxon>Streptophyta</taxon>
        <taxon>Embryophyta</taxon>
        <taxon>Tracheophyta</taxon>
        <taxon>Spermatophyta</taxon>
        <taxon>Magnoliopsida</taxon>
        <taxon>Magnoliidae</taxon>
        <taxon>Laurales</taxon>
        <taxon>Lauraceae</taxon>
        <taxon>Persea</taxon>
    </lineage>
</organism>